<dbReference type="InterPro" id="IPR042099">
    <property type="entry name" value="ANL_N_sf"/>
</dbReference>
<name>A0A356LJJ4_9BURK</name>
<dbReference type="PROSITE" id="PS00455">
    <property type="entry name" value="AMP_BINDING"/>
    <property type="match status" value="1"/>
</dbReference>
<dbReference type="Gene3D" id="3.40.50.12780">
    <property type="entry name" value="N-terminal domain of ligase-like"/>
    <property type="match status" value="1"/>
</dbReference>
<dbReference type="Proteomes" id="UP000264036">
    <property type="component" value="Unassembled WGS sequence"/>
</dbReference>
<accession>A0A356LJJ4</accession>
<dbReference type="Pfam" id="PF00501">
    <property type="entry name" value="AMP-binding"/>
    <property type="match status" value="1"/>
</dbReference>
<dbReference type="InterPro" id="IPR025110">
    <property type="entry name" value="AMP-bd_C"/>
</dbReference>
<reference evidence="3 4" key="1">
    <citation type="journal article" date="2018" name="Nat. Biotechnol.">
        <title>A standardized bacterial taxonomy based on genome phylogeny substantially revises the tree of life.</title>
        <authorList>
            <person name="Parks D.H."/>
            <person name="Chuvochina M."/>
            <person name="Waite D.W."/>
            <person name="Rinke C."/>
            <person name="Skarshewski A."/>
            <person name="Chaumeil P.A."/>
            <person name="Hugenholtz P."/>
        </authorList>
    </citation>
    <scope>NUCLEOTIDE SEQUENCE [LARGE SCALE GENOMIC DNA]</scope>
    <source>
        <strain evidence="3">UBA10707</strain>
    </source>
</reference>
<evidence type="ECO:0000259" key="1">
    <source>
        <dbReference type="Pfam" id="PF00501"/>
    </source>
</evidence>
<dbReference type="InterPro" id="IPR050237">
    <property type="entry name" value="ATP-dep_AMP-bd_enzyme"/>
</dbReference>
<dbReference type="Pfam" id="PF13193">
    <property type="entry name" value="AMP-binding_C"/>
    <property type="match status" value="1"/>
</dbReference>
<dbReference type="Gene3D" id="3.30.300.30">
    <property type="match status" value="1"/>
</dbReference>
<dbReference type="SUPFAM" id="SSF56801">
    <property type="entry name" value="Acetyl-CoA synthetase-like"/>
    <property type="match status" value="1"/>
</dbReference>
<proteinExistence type="predicted"/>
<sequence>MNRPDYSAVWPRGRSRSLSVPETALHANLEISALRYPHKPCLVYYGASYSYGQVLAQVQALAGFLQHDCGVRKGDRVLLYMQNSPQFVLAYYAILRADAVVVPVNPMNRADELQHYIRDTGATVIIYGQELHEQVALLGAAAPASKLVAAYHDYLPPAGSDQNVPDVVAEPAQALAGNGVVLWRDALAGGRGPLPSSAVPADMAVMPYTSGTTGHPKGCVHTHRSTMYNTVSAAVWYDGGNQDAVFLGVLPFFHVTGMEGVMNSAIYLGATIVIMTRWDRVVAAQCIERHRVGRLALIAAMVVDLLAMPDLSAYDLSSIARISGGGAAMPEAVAEKLQREFGLTYIEGYGMSEVMAPTHINPERYPKRQCLGIPIFDVDSRIIDPVTLQELPQGEVGEIVVHGPQVMQGYWNNEQASADAFISIDNKRFLRTGDLGRMDEDGYYFMVDRLKRMINASGFKVWPAEVESMMYAHPAILEACVVGVTDEKRGETVKAWVVLRDGSRGRVTEQDILEWCRQKMAAYKAPRIVAFTDALPKTSSGKVLWRALG</sequence>
<feature type="domain" description="AMP-binding enzyme C-terminal" evidence="2">
    <location>
        <begin position="465"/>
        <end position="542"/>
    </location>
</feature>
<keyword evidence="3" id="KW-0436">Ligase</keyword>
<evidence type="ECO:0000313" key="4">
    <source>
        <dbReference type="Proteomes" id="UP000264036"/>
    </source>
</evidence>
<dbReference type="EMBL" id="DOEK01000035">
    <property type="protein sequence ID" value="HBP31147.1"/>
    <property type="molecule type" value="Genomic_DNA"/>
</dbReference>
<comment type="caution">
    <text evidence="3">The sequence shown here is derived from an EMBL/GenBank/DDBJ whole genome shotgun (WGS) entry which is preliminary data.</text>
</comment>
<dbReference type="AlphaFoldDB" id="A0A356LJJ4"/>
<protein>
    <submittedName>
        <fullName evidence="3">Long-chain fatty acid--CoA ligase</fullName>
    </submittedName>
</protein>
<organism evidence="3 4">
    <name type="scientific">Advenella kashmirensis</name>
    <dbReference type="NCBI Taxonomy" id="310575"/>
    <lineage>
        <taxon>Bacteria</taxon>
        <taxon>Pseudomonadati</taxon>
        <taxon>Pseudomonadota</taxon>
        <taxon>Betaproteobacteria</taxon>
        <taxon>Burkholderiales</taxon>
        <taxon>Alcaligenaceae</taxon>
    </lineage>
</organism>
<feature type="domain" description="AMP-dependent synthetase/ligase" evidence="1">
    <location>
        <begin position="30"/>
        <end position="411"/>
    </location>
</feature>
<gene>
    <name evidence="3" type="ORF">DD666_17275</name>
</gene>
<evidence type="ECO:0000313" key="3">
    <source>
        <dbReference type="EMBL" id="HBP31147.1"/>
    </source>
</evidence>
<dbReference type="PANTHER" id="PTHR43767:SF1">
    <property type="entry name" value="NONRIBOSOMAL PEPTIDE SYNTHASE PES1 (EUROFUNG)-RELATED"/>
    <property type="match status" value="1"/>
</dbReference>
<dbReference type="InterPro" id="IPR000873">
    <property type="entry name" value="AMP-dep_synth/lig_dom"/>
</dbReference>
<dbReference type="InterPro" id="IPR045851">
    <property type="entry name" value="AMP-bd_C_sf"/>
</dbReference>
<dbReference type="PANTHER" id="PTHR43767">
    <property type="entry name" value="LONG-CHAIN-FATTY-ACID--COA LIGASE"/>
    <property type="match status" value="1"/>
</dbReference>
<dbReference type="InterPro" id="IPR020845">
    <property type="entry name" value="AMP-binding_CS"/>
</dbReference>
<dbReference type="GO" id="GO:0016878">
    <property type="term" value="F:acid-thiol ligase activity"/>
    <property type="evidence" value="ECO:0007669"/>
    <property type="project" value="UniProtKB-ARBA"/>
</dbReference>
<dbReference type="NCBIfam" id="NF006181">
    <property type="entry name" value="PRK08314.1"/>
    <property type="match status" value="1"/>
</dbReference>
<evidence type="ECO:0000259" key="2">
    <source>
        <dbReference type="Pfam" id="PF13193"/>
    </source>
</evidence>